<name>A0A401TFI0_CHIPU</name>
<accession>A0A401TFI0</accession>
<comment type="caution">
    <text evidence="2">The sequence shown here is derived from an EMBL/GenBank/DDBJ whole genome shotgun (WGS) entry which is preliminary data.</text>
</comment>
<evidence type="ECO:0000313" key="2">
    <source>
        <dbReference type="EMBL" id="GCC41375.1"/>
    </source>
</evidence>
<reference evidence="2 3" key="1">
    <citation type="journal article" date="2018" name="Nat. Ecol. Evol.">
        <title>Shark genomes provide insights into elasmobranch evolution and the origin of vertebrates.</title>
        <authorList>
            <person name="Hara Y"/>
            <person name="Yamaguchi K"/>
            <person name="Onimaru K"/>
            <person name="Kadota M"/>
            <person name="Koyanagi M"/>
            <person name="Keeley SD"/>
            <person name="Tatsumi K"/>
            <person name="Tanaka K"/>
            <person name="Motone F"/>
            <person name="Kageyama Y"/>
            <person name="Nozu R"/>
            <person name="Adachi N"/>
            <person name="Nishimura O"/>
            <person name="Nakagawa R"/>
            <person name="Tanegashima C"/>
            <person name="Kiyatake I"/>
            <person name="Matsumoto R"/>
            <person name="Murakumo K"/>
            <person name="Nishida K"/>
            <person name="Terakita A"/>
            <person name="Kuratani S"/>
            <person name="Sato K"/>
            <person name="Hyodo S Kuraku.S."/>
        </authorList>
    </citation>
    <scope>NUCLEOTIDE SEQUENCE [LARGE SCALE GENOMIC DNA]</scope>
</reference>
<feature type="non-terminal residue" evidence="2">
    <location>
        <position position="40"/>
    </location>
</feature>
<sequence>MSVSANLLNRSLIEVSRVGPGPQQSAQYRPGAQRTGAAAG</sequence>
<dbReference type="AlphaFoldDB" id="A0A401TFI0"/>
<proteinExistence type="predicted"/>
<dbReference type="Proteomes" id="UP000287033">
    <property type="component" value="Unassembled WGS sequence"/>
</dbReference>
<organism evidence="2 3">
    <name type="scientific">Chiloscyllium punctatum</name>
    <name type="common">Brownbanded bambooshark</name>
    <name type="synonym">Hemiscyllium punctatum</name>
    <dbReference type="NCBI Taxonomy" id="137246"/>
    <lineage>
        <taxon>Eukaryota</taxon>
        <taxon>Metazoa</taxon>
        <taxon>Chordata</taxon>
        <taxon>Craniata</taxon>
        <taxon>Vertebrata</taxon>
        <taxon>Chondrichthyes</taxon>
        <taxon>Elasmobranchii</taxon>
        <taxon>Galeomorphii</taxon>
        <taxon>Galeoidea</taxon>
        <taxon>Orectolobiformes</taxon>
        <taxon>Hemiscylliidae</taxon>
        <taxon>Chiloscyllium</taxon>
    </lineage>
</organism>
<gene>
    <name evidence="2" type="ORF">chiPu_0025087</name>
</gene>
<keyword evidence="3" id="KW-1185">Reference proteome</keyword>
<feature type="region of interest" description="Disordered" evidence="1">
    <location>
        <begin position="16"/>
        <end position="40"/>
    </location>
</feature>
<evidence type="ECO:0000256" key="1">
    <source>
        <dbReference type="SAM" id="MobiDB-lite"/>
    </source>
</evidence>
<evidence type="ECO:0000313" key="3">
    <source>
        <dbReference type="Proteomes" id="UP000287033"/>
    </source>
</evidence>
<protein>
    <submittedName>
        <fullName evidence="2">Uncharacterized protein</fullName>
    </submittedName>
</protein>
<dbReference type="EMBL" id="BEZZ01051934">
    <property type="protein sequence ID" value="GCC41375.1"/>
    <property type="molecule type" value="Genomic_DNA"/>
</dbReference>